<evidence type="ECO:0000313" key="2">
    <source>
        <dbReference type="Proteomes" id="UP000270094"/>
    </source>
</evidence>
<protein>
    <submittedName>
        <fullName evidence="1">Uncharacterized protein</fullName>
    </submittedName>
</protein>
<dbReference type="Proteomes" id="UP000270094">
    <property type="component" value="Unassembled WGS sequence"/>
</dbReference>
<keyword evidence="2" id="KW-1185">Reference proteome</keyword>
<gene>
    <name evidence="1" type="ORF">SVUK_LOCUS18724</name>
</gene>
<evidence type="ECO:0000313" key="1">
    <source>
        <dbReference type="EMBL" id="VDM83726.1"/>
    </source>
</evidence>
<name>A0A3P7JJS4_STRVU</name>
<sequence length="66" mass="7976">MNLLYLLQKNCRKMLILWMKLLLMWKYRKRAGRKSRRLRMSSEILCAVYARLVTQFLSYKGRCCGA</sequence>
<organism evidence="1 2">
    <name type="scientific">Strongylus vulgaris</name>
    <name type="common">Blood worm</name>
    <dbReference type="NCBI Taxonomy" id="40348"/>
    <lineage>
        <taxon>Eukaryota</taxon>
        <taxon>Metazoa</taxon>
        <taxon>Ecdysozoa</taxon>
        <taxon>Nematoda</taxon>
        <taxon>Chromadorea</taxon>
        <taxon>Rhabditida</taxon>
        <taxon>Rhabditina</taxon>
        <taxon>Rhabditomorpha</taxon>
        <taxon>Strongyloidea</taxon>
        <taxon>Strongylidae</taxon>
        <taxon>Strongylus</taxon>
    </lineage>
</organism>
<dbReference type="EMBL" id="UYYB01124905">
    <property type="protein sequence ID" value="VDM83726.1"/>
    <property type="molecule type" value="Genomic_DNA"/>
</dbReference>
<accession>A0A3P7JJS4</accession>
<dbReference type="AlphaFoldDB" id="A0A3P7JJS4"/>
<reference evidence="1 2" key="1">
    <citation type="submission" date="2018-11" db="EMBL/GenBank/DDBJ databases">
        <authorList>
            <consortium name="Pathogen Informatics"/>
        </authorList>
    </citation>
    <scope>NUCLEOTIDE SEQUENCE [LARGE SCALE GENOMIC DNA]</scope>
</reference>
<proteinExistence type="predicted"/>